<evidence type="ECO:0000256" key="5">
    <source>
        <dbReference type="ARBA" id="ARBA00023163"/>
    </source>
</evidence>
<dbReference type="InterPro" id="IPR036388">
    <property type="entry name" value="WH-like_DNA-bd_sf"/>
</dbReference>
<evidence type="ECO:0000256" key="4">
    <source>
        <dbReference type="ARBA" id="ARBA00023125"/>
    </source>
</evidence>
<dbReference type="InterPro" id="IPR000838">
    <property type="entry name" value="RNA_pol_sigma70_ECF_CS"/>
</dbReference>
<dbReference type="InterPro" id="IPR014284">
    <property type="entry name" value="RNA_pol_sigma-70_dom"/>
</dbReference>
<dbReference type="Pfam" id="PF08281">
    <property type="entry name" value="Sigma70_r4_2"/>
    <property type="match status" value="1"/>
</dbReference>
<keyword evidence="5 6" id="KW-0804">Transcription</keyword>
<evidence type="ECO:0000256" key="2">
    <source>
        <dbReference type="ARBA" id="ARBA00023015"/>
    </source>
</evidence>
<dbReference type="InterPro" id="IPR013324">
    <property type="entry name" value="RNA_pol_sigma_r3/r4-like"/>
</dbReference>
<sequence>MHHDLRRCRDEERELLLRSAAGDHDAFTELHRRFRPLVESWVRHHLVDRSLSEEVVQDVLLEVWCRAGRYDPQHAPVSWIRTIAQRRAIDRVRKAEADRQRDLRIGTRLLDTVDHAATERAEGALERAALHRAIAALPTRQREAVVLRHLGELSGPELAERLGVPLGTAKTRARDGLLTLRRSLGC</sequence>
<dbReference type="Gene3D" id="1.10.1740.10">
    <property type="match status" value="1"/>
</dbReference>
<evidence type="ECO:0000256" key="6">
    <source>
        <dbReference type="RuleBase" id="RU000716"/>
    </source>
</evidence>
<dbReference type="EMBL" id="JAUCMN010000011">
    <property type="protein sequence ID" value="MDM7892885.1"/>
    <property type="molecule type" value="Genomic_DNA"/>
</dbReference>
<evidence type="ECO:0000313" key="9">
    <source>
        <dbReference type="EMBL" id="MDM7892885.1"/>
    </source>
</evidence>
<dbReference type="Gene3D" id="1.10.10.10">
    <property type="entry name" value="Winged helix-like DNA-binding domain superfamily/Winged helix DNA-binding domain"/>
    <property type="match status" value="1"/>
</dbReference>
<dbReference type="InterPro" id="IPR007627">
    <property type="entry name" value="RNA_pol_sigma70_r2"/>
</dbReference>
<accession>A0ABT7TTD9</accession>
<keyword evidence="2 6" id="KW-0805">Transcription regulation</keyword>
<organism evidence="9 10">
    <name type="scientific">Curtobacterium caseinilyticum</name>
    <dbReference type="NCBI Taxonomy" id="3055137"/>
    <lineage>
        <taxon>Bacteria</taxon>
        <taxon>Bacillati</taxon>
        <taxon>Actinomycetota</taxon>
        <taxon>Actinomycetes</taxon>
        <taxon>Micrococcales</taxon>
        <taxon>Microbacteriaceae</taxon>
        <taxon>Curtobacterium</taxon>
    </lineage>
</organism>
<feature type="domain" description="RNA polymerase sigma-70 region 2" evidence="7">
    <location>
        <begin position="30"/>
        <end position="95"/>
    </location>
</feature>
<dbReference type="PANTHER" id="PTHR43133">
    <property type="entry name" value="RNA POLYMERASE ECF-TYPE SIGMA FACTO"/>
    <property type="match status" value="1"/>
</dbReference>
<dbReference type="SUPFAM" id="SSF88946">
    <property type="entry name" value="Sigma2 domain of RNA polymerase sigma factors"/>
    <property type="match status" value="1"/>
</dbReference>
<evidence type="ECO:0000256" key="1">
    <source>
        <dbReference type="ARBA" id="ARBA00010641"/>
    </source>
</evidence>
<dbReference type="InterPro" id="IPR039425">
    <property type="entry name" value="RNA_pol_sigma-70-like"/>
</dbReference>
<dbReference type="Proteomes" id="UP001236404">
    <property type="component" value="Unassembled WGS sequence"/>
</dbReference>
<dbReference type="PROSITE" id="PS01063">
    <property type="entry name" value="SIGMA70_ECF"/>
    <property type="match status" value="1"/>
</dbReference>
<keyword evidence="3 6" id="KW-0731">Sigma factor</keyword>
<comment type="caution">
    <text evidence="9">The sequence shown here is derived from an EMBL/GenBank/DDBJ whole genome shotgun (WGS) entry which is preliminary data.</text>
</comment>
<name>A0ABT7TTD9_9MICO</name>
<dbReference type="SUPFAM" id="SSF88659">
    <property type="entry name" value="Sigma3 and sigma4 domains of RNA polymerase sigma factors"/>
    <property type="match status" value="1"/>
</dbReference>
<keyword evidence="10" id="KW-1185">Reference proteome</keyword>
<protein>
    <recommendedName>
        <fullName evidence="6">RNA polymerase sigma factor</fullName>
    </recommendedName>
</protein>
<evidence type="ECO:0000313" key="10">
    <source>
        <dbReference type="Proteomes" id="UP001236404"/>
    </source>
</evidence>
<dbReference type="InterPro" id="IPR013325">
    <property type="entry name" value="RNA_pol_sigma_r2"/>
</dbReference>
<dbReference type="NCBIfam" id="TIGR02937">
    <property type="entry name" value="sigma70-ECF"/>
    <property type="match status" value="1"/>
</dbReference>
<evidence type="ECO:0000256" key="3">
    <source>
        <dbReference type="ARBA" id="ARBA00023082"/>
    </source>
</evidence>
<feature type="domain" description="RNA polymerase sigma factor 70 region 4 type 2" evidence="8">
    <location>
        <begin position="128"/>
        <end position="178"/>
    </location>
</feature>
<dbReference type="InterPro" id="IPR013249">
    <property type="entry name" value="RNA_pol_sigma70_r4_t2"/>
</dbReference>
<reference evidence="9 10" key="1">
    <citation type="submission" date="2023-06" db="EMBL/GenBank/DDBJ databases">
        <authorList>
            <person name="Feng G."/>
            <person name="Li J."/>
            <person name="Zhu H."/>
        </authorList>
    </citation>
    <scope>NUCLEOTIDE SEQUENCE [LARGE SCALE GENOMIC DNA]</scope>
    <source>
        <strain evidence="9 10">RHCKG28</strain>
    </source>
</reference>
<gene>
    <name evidence="9" type="ORF">QUG93_14425</name>
</gene>
<dbReference type="Pfam" id="PF04542">
    <property type="entry name" value="Sigma70_r2"/>
    <property type="match status" value="1"/>
</dbReference>
<evidence type="ECO:0000259" key="7">
    <source>
        <dbReference type="Pfam" id="PF04542"/>
    </source>
</evidence>
<keyword evidence="4 6" id="KW-0238">DNA-binding</keyword>
<dbReference type="RefSeq" id="WP_289474946.1">
    <property type="nucleotide sequence ID" value="NZ_JAUCMN010000011.1"/>
</dbReference>
<comment type="similarity">
    <text evidence="1 6">Belongs to the sigma-70 factor family. ECF subfamily.</text>
</comment>
<proteinExistence type="inferred from homology"/>
<dbReference type="PANTHER" id="PTHR43133:SF66">
    <property type="entry name" value="ECF RNA POLYMERASE SIGMA FACTOR SIGK"/>
    <property type="match status" value="1"/>
</dbReference>
<evidence type="ECO:0000259" key="8">
    <source>
        <dbReference type="Pfam" id="PF08281"/>
    </source>
</evidence>
<dbReference type="CDD" id="cd06171">
    <property type="entry name" value="Sigma70_r4"/>
    <property type="match status" value="1"/>
</dbReference>